<accession>A0A9W6C996</accession>
<gene>
    <name evidence="8" type="primary">nagA_3</name>
    <name evidence="8" type="ORF">Selli1_21690</name>
</gene>
<evidence type="ECO:0000256" key="3">
    <source>
        <dbReference type="ARBA" id="ARBA00022801"/>
    </source>
</evidence>
<dbReference type="Proteomes" id="UP001145145">
    <property type="component" value="Unassembled WGS sequence"/>
</dbReference>
<dbReference type="InterPro" id="IPR050463">
    <property type="entry name" value="Gfo/Idh/MocA_oxidrdct_glycsds"/>
</dbReference>
<evidence type="ECO:0000259" key="7">
    <source>
        <dbReference type="Pfam" id="PF21252"/>
    </source>
</evidence>
<evidence type="ECO:0000313" key="9">
    <source>
        <dbReference type="Proteomes" id="UP001145145"/>
    </source>
</evidence>
<dbReference type="PANTHER" id="PTHR43818:SF1">
    <property type="entry name" value="GLYCOSYL HYDROLASE FAMILY 109 PROTEIN"/>
    <property type="match status" value="1"/>
</dbReference>
<comment type="similarity">
    <text evidence="2">Belongs to the Gfo/Idh/MocA family. Glycosyl hydrolase 109 subfamily.</text>
</comment>
<evidence type="ECO:0000313" key="8">
    <source>
        <dbReference type="EMBL" id="GLG04995.1"/>
    </source>
</evidence>
<evidence type="ECO:0000256" key="5">
    <source>
        <dbReference type="ARBA" id="ARBA00023295"/>
    </source>
</evidence>
<reference evidence="8 9" key="1">
    <citation type="journal article" date="2023" name="Int. J. Syst. Evol. Microbiol.">
        <title>Sellimonas catena sp. nov., isolated from human faeces.</title>
        <authorList>
            <person name="Hisatomi A."/>
            <person name="Ohkuma M."/>
            <person name="Sakamoto M."/>
        </authorList>
    </citation>
    <scope>NUCLEOTIDE SEQUENCE [LARGE SCALE GENOMIC DNA]</scope>
    <source>
        <strain evidence="8 9">12EGH17</strain>
    </source>
</reference>
<dbReference type="Pfam" id="PF21252">
    <property type="entry name" value="Glyco_hydro_109_C"/>
    <property type="match status" value="1"/>
</dbReference>
<dbReference type="Pfam" id="PF01408">
    <property type="entry name" value="GFO_IDH_MocA"/>
    <property type="match status" value="1"/>
</dbReference>
<dbReference type="InterPro" id="IPR049303">
    <property type="entry name" value="Glyco_hydro_109_C"/>
</dbReference>
<dbReference type="SUPFAM" id="SSF51735">
    <property type="entry name" value="NAD(P)-binding Rossmann-fold domains"/>
    <property type="match status" value="1"/>
</dbReference>
<dbReference type="InterPro" id="IPR000683">
    <property type="entry name" value="Gfo/Idh/MocA-like_OxRdtase_N"/>
</dbReference>
<organism evidence="8 9">
    <name type="scientific">Sellimonas catena</name>
    <dbReference type="NCBI Taxonomy" id="2994035"/>
    <lineage>
        <taxon>Bacteria</taxon>
        <taxon>Bacillati</taxon>
        <taxon>Bacillota</taxon>
        <taxon>Clostridia</taxon>
        <taxon>Lachnospirales</taxon>
        <taxon>Lachnospiraceae</taxon>
        <taxon>Sellimonas</taxon>
    </lineage>
</organism>
<keyword evidence="9" id="KW-1185">Reference proteome</keyword>
<dbReference type="Gene3D" id="3.30.360.10">
    <property type="entry name" value="Dihydrodipicolinate Reductase, domain 2"/>
    <property type="match status" value="1"/>
</dbReference>
<evidence type="ECO:0000259" key="6">
    <source>
        <dbReference type="Pfam" id="PF01408"/>
    </source>
</evidence>
<feature type="domain" description="Gfo/Idh/MocA-like oxidoreductase N-terminal" evidence="6">
    <location>
        <begin position="4"/>
        <end position="125"/>
    </location>
</feature>
<feature type="domain" description="Glycosyl hydrolase 109 C-terminal" evidence="7">
    <location>
        <begin position="138"/>
        <end position="300"/>
    </location>
</feature>
<dbReference type="EMBL" id="BSBO01000022">
    <property type="protein sequence ID" value="GLG04995.1"/>
    <property type="molecule type" value="Genomic_DNA"/>
</dbReference>
<proteinExistence type="inferred from homology"/>
<keyword evidence="3" id="KW-0378">Hydrolase</keyword>
<dbReference type="GO" id="GO:0000166">
    <property type="term" value="F:nucleotide binding"/>
    <property type="evidence" value="ECO:0007669"/>
    <property type="project" value="InterPro"/>
</dbReference>
<comment type="caution">
    <text evidence="8">The sequence shown here is derived from an EMBL/GenBank/DDBJ whole genome shotgun (WGS) entry which is preliminary data.</text>
</comment>
<protein>
    <submittedName>
        <fullName evidence="8">Alpha-N-acetylgalactosaminidase</fullName>
    </submittedName>
</protein>
<dbReference type="GO" id="GO:0016798">
    <property type="term" value="F:hydrolase activity, acting on glycosyl bonds"/>
    <property type="evidence" value="ECO:0007669"/>
    <property type="project" value="UniProtKB-KW"/>
</dbReference>
<dbReference type="RefSeq" id="WP_281873017.1">
    <property type="nucleotide sequence ID" value="NZ_BSBO01000022.1"/>
</dbReference>
<keyword evidence="4" id="KW-0520">NAD</keyword>
<dbReference type="InterPro" id="IPR036291">
    <property type="entry name" value="NAD(P)-bd_dom_sf"/>
</dbReference>
<comment type="cofactor">
    <cofactor evidence="1">
        <name>NAD(+)</name>
        <dbReference type="ChEBI" id="CHEBI:57540"/>
    </cofactor>
</comment>
<name>A0A9W6C996_9FIRM</name>
<evidence type="ECO:0000256" key="2">
    <source>
        <dbReference type="ARBA" id="ARBA00009329"/>
    </source>
</evidence>
<keyword evidence="5" id="KW-0326">Glycosidase</keyword>
<evidence type="ECO:0000256" key="4">
    <source>
        <dbReference type="ARBA" id="ARBA00023027"/>
    </source>
</evidence>
<dbReference type="Gene3D" id="3.40.50.720">
    <property type="entry name" value="NAD(P)-binding Rossmann-like Domain"/>
    <property type="match status" value="1"/>
</dbReference>
<dbReference type="PANTHER" id="PTHR43818">
    <property type="entry name" value="BCDNA.GH03377"/>
    <property type="match status" value="1"/>
</dbReference>
<evidence type="ECO:0000256" key="1">
    <source>
        <dbReference type="ARBA" id="ARBA00001911"/>
    </source>
</evidence>
<dbReference type="AlphaFoldDB" id="A0A9W6C996"/>
<sequence length="398" mass="45512">MEPLKIGLVGLGSRGYMLLKETLLYIPEMQISVVCDAYEDRIKQAQDLIEERCGRRPAAELDYSEVLTRSDIDALIIATSWEHHVPAAIQAMKAGIPVGIEVGGVYSLEECWELVRTYEETKTPFMFMENCCYGRRELMALNMKEQGVFGDIVHCRGGYMHDLRSEVTRGKENRHYRLRNYLNRNAENYPTHELGPIARILDINHGNRMLTLTSTASISKGMNEYVRRHPDCDQSLLHARFAQGDVVNTVITCAGGETILLTLDTSLPRYYSRDFTVCGTKGMYEEKTDSVFLDGLYSMEEEFFWNKHWGNAKEYEEQYDHPVWKDFLKSEIKGGHGGMDYLVFREFAQCIRDGRPCPIDVYDAASWMCISVLSEQSIAMGGHPVAIPDFTNGRWMTR</sequence>